<evidence type="ECO:0000256" key="24">
    <source>
        <dbReference type="ARBA" id="ARBA00036370"/>
    </source>
</evidence>
<keyword evidence="12" id="KW-0443">Lipid metabolism</keyword>
<comment type="catalytic activity">
    <reaction evidence="21">
        <text>a (3Z)-enoyl-CoA = a 4-saturated (2E)-enoyl-CoA</text>
        <dbReference type="Rhea" id="RHEA:45900"/>
        <dbReference type="ChEBI" id="CHEBI:85097"/>
        <dbReference type="ChEBI" id="CHEBI:85489"/>
        <dbReference type="EC" id="5.3.3.8"/>
    </reaction>
    <physiologicalReaction direction="left-to-right" evidence="21">
        <dbReference type="Rhea" id="RHEA:45901"/>
    </physiologicalReaction>
</comment>
<evidence type="ECO:0000256" key="19">
    <source>
        <dbReference type="ARBA" id="ARBA00035909"/>
    </source>
</evidence>
<comment type="catalytic activity">
    <reaction evidence="18">
        <text>(3E,5Z)-octadienoyl-CoA = (2E,5Z)-octadienoyl-CoA</text>
        <dbReference type="Rhea" id="RHEA:49932"/>
        <dbReference type="ChEBI" id="CHEBI:85108"/>
        <dbReference type="ChEBI" id="CHEBI:131990"/>
    </reaction>
    <physiologicalReaction direction="right-to-left" evidence="18">
        <dbReference type="Rhea" id="RHEA:49934"/>
    </physiologicalReaction>
</comment>
<evidence type="ECO:0000313" key="40">
    <source>
        <dbReference type="Proteomes" id="UP000030746"/>
    </source>
</evidence>
<comment type="catalytic activity">
    <reaction evidence="27">
        <text>(3E)-decenoyl-CoA = (2E)-decenoyl-CoA</text>
        <dbReference type="Rhea" id="RHEA:45752"/>
        <dbReference type="ChEBI" id="CHEBI:61406"/>
        <dbReference type="ChEBI" id="CHEBI:84793"/>
    </reaction>
    <physiologicalReaction direction="left-to-right" evidence="27">
        <dbReference type="Rhea" id="RHEA:45753"/>
    </physiologicalReaction>
</comment>
<comment type="similarity">
    <text evidence="29">In the C-terminal section; belongs to the 3-hydroxyacyl-CoA dehydrogenase family.</text>
</comment>
<evidence type="ECO:0000256" key="3">
    <source>
        <dbReference type="ARBA" id="ARBA00005005"/>
    </source>
</evidence>
<keyword evidence="40" id="KW-1185">Reference proteome</keyword>
<dbReference type="CDD" id="cd06558">
    <property type="entry name" value="crotonase-like"/>
    <property type="match status" value="1"/>
</dbReference>
<dbReference type="FunFam" id="3.40.50.720:FF:000009">
    <property type="entry name" value="Fatty oxidation complex, alpha subunit"/>
    <property type="match status" value="1"/>
</dbReference>
<evidence type="ECO:0000256" key="13">
    <source>
        <dbReference type="ARBA" id="ARBA00023140"/>
    </source>
</evidence>
<dbReference type="GO" id="GO:0006635">
    <property type="term" value="P:fatty acid beta-oxidation"/>
    <property type="evidence" value="ECO:0007669"/>
    <property type="project" value="UniProtKB-UniPathway"/>
</dbReference>
<dbReference type="SUPFAM" id="SSF52096">
    <property type="entry name" value="ClpP/crotonase"/>
    <property type="match status" value="1"/>
</dbReference>
<evidence type="ECO:0000256" key="11">
    <source>
        <dbReference type="ARBA" id="ARBA00023027"/>
    </source>
</evidence>
<dbReference type="EC" id="4.2.1.17" evidence="7"/>
<feature type="domain" description="3-hydroxyacyl-CoA dehydrogenase C-terminal" evidence="37">
    <location>
        <begin position="482"/>
        <end position="585"/>
    </location>
</feature>
<evidence type="ECO:0000256" key="7">
    <source>
        <dbReference type="ARBA" id="ARBA00012076"/>
    </source>
</evidence>
<dbReference type="Gene3D" id="3.40.50.720">
    <property type="entry name" value="NAD(P)-binding Rossmann-like Domain"/>
    <property type="match status" value="1"/>
</dbReference>
<dbReference type="GO" id="GO:0003857">
    <property type="term" value="F:(3S)-3-hydroxyacyl-CoA dehydrogenase (NAD+) activity"/>
    <property type="evidence" value="ECO:0007669"/>
    <property type="project" value="UniProtKB-EC"/>
</dbReference>
<keyword evidence="15" id="KW-0456">Lyase</keyword>
<comment type="catalytic activity">
    <reaction evidence="35">
        <text>(3S)-hydroxyhexadecanedioyl-CoA + NAD(+) = 3-oxohexadecanedioyl-CoA + NADH + H(+)</text>
        <dbReference type="Rhea" id="RHEA:40267"/>
        <dbReference type="ChEBI" id="CHEBI:15378"/>
        <dbReference type="ChEBI" id="CHEBI:57540"/>
        <dbReference type="ChEBI" id="CHEBI:57945"/>
        <dbReference type="ChEBI" id="CHEBI:77080"/>
        <dbReference type="ChEBI" id="CHEBI:77081"/>
    </reaction>
    <physiologicalReaction direction="left-to-right" evidence="35">
        <dbReference type="Rhea" id="RHEA:40268"/>
    </physiologicalReaction>
</comment>
<dbReference type="Pfam" id="PF02737">
    <property type="entry name" value="3HCDH_N"/>
    <property type="match status" value="1"/>
</dbReference>
<evidence type="ECO:0000256" key="22">
    <source>
        <dbReference type="ARBA" id="ARBA00036336"/>
    </source>
</evidence>
<comment type="catalytic activity">
    <reaction evidence="17">
        <text>(3S)-hydroxydecanoyl-CoA = (2E)-decenoyl-CoA + H2O</text>
        <dbReference type="Rhea" id="RHEA:31191"/>
        <dbReference type="ChEBI" id="CHEBI:15377"/>
        <dbReference type="ChEBI" id="CHEBI:61406"/>
        <dbReference type="ChEBI" id="CHEBI:62616"/>
    </reaction>
    <physiologicalReaction direction="right-to-left" evidence="17">
        <dbReference type="Rhea" id="RHEA:31193"/>
    </physiologicalReaction>
</comment>
<dbReference type="PROSITE" id="PS00166">
    <property type="entry name" value="ENOYL_COA_HYDRATASE"/>
    <property type="match status" value="1"/>
</dbReference>
<evidence type="ECO:0000256" key="21">
    <source>
        <dbReference type="ARBA" id="ARBA00035959"/>
    </source>
</evidence>
<comment type="catalytic activity">
    <reaction evidence="25">
        <text>(2S,3S)-3-hydroxy-2-methylbutanoyl-CoA = (2E)-2-methylbut-2-enoyl-CoA + H2O</text>
        <dbReference type="Rhea" id="RHEA:31119"/>
        <dbReference type="ChEBI" id="CHEBI:15377"/>
        <dbReference type="ChEBI" id="CHEBI:57312"/>
        <dbReference type="ChEBI" id="CHEBI:57337"/>
    </reaction>
    <physiologicalReaction direction="right-to-left" evidence="25">
        <dbReference type="Rhea" id="RHEA:31121"/>
    </physiologicalReaction>
</comment>
<dbReference type="PANTHER" id="PTHR23309:SF49">
    <property type="entry name" value="PEROXISOMAL BIFUNCTIONAL ENZYME"/>
    <property type="match status" value="1"/>
</dbReference>
<evidence type="ECO:0000259" key="37">
    <source>
        <dbReference type="Pfam" id="PF00725"/>
    </source>
</evidence>
<organism evidence="39 40">
    <name type="scientific">Lottia gigantea</name>
    <name type="common">Giant owl limpet</name>
    <dbReference type="NCBI Taxonomy" id="225164"/>
    <lineage>
        <taxon>Eukaryota</taxon>
        <taxon>Metazoa</taxon>
        <taxon>Spiralia</taxon>
        <taxon>Lophotrochozoa</taxon>
        <taxon>Mollusca</taxon>
        <taxon>Gastropoda</taxon>
        <taxon>Patellogastropoda</taxon>
        <taxon>Lottioidea</taxon>
        <taxon>Lottiidae</taxon>
        <taxon>Lottia</taxon>
    </lineage>
</organism>
<dbReference type="RefSeq" id="XP_009054673.1">
    <property type="nucleotide sequence ID" value="XM_009056425.1"/>
</dbReference>
<dbReference type="GO" id="GO:0070403">
    <property type="term" value="F:NAD+ binding"/>
    <property type="evidence" value="ECO:0007669"/>
    <property type="project" value="InterPro"/>
</dbReference>
<dbReference type="GO" id="GO:0004165">
    <property type="term" value="F:delta(3)-delta(2)-enoyl-CoA isomerase activity"/>
    <property type="evidence" value="ECO:0007669"/>
    <property type="project" value="UniProtKB-EC"/>
</dbReference>
<evidence type="ECO:0000256" key="29">
    <source>
        <dbReference type="ARBA" id="ARBA00038365"/>
    </source>
</evidence>
<comment type="catalytic activity">
    <reaction evidence="19">
        <text>a 4-saturated-(3S)-3-hydroxyacyl-CoA = a (3E)-enoyl-CoA + H2O</text>
        <dbReference type="Rhea" id="RHEA:20724"/>
        <dbReference type="ChEBI" id="CHEBI:15377"/>
        <dbReference type="ChEBI" id="CHEBI:58521"/>
        <dbReference type="ChEBI" id="CHEBI:137480"/>
        <dbReference type="EC" id="4.2.1.17"/>
    </reaction>
    <physiologicalReaction direction="left-to-right" evidence="19">
        <dbReference type="Rhea" id="RHEA:20725"/>
    </physiologicalReaction>
</comment>
<evidence type="ECO:0000256" key="35">
    <source>
        <dbReference type="ARBA" id="ARBA00049448"/>
    </source>
</evidence>
<dbReference type="Pfam" id="PF00725">
    <property type="entry name" value="3HCDH"/>
    <property type="match status" value="2"/>
</dbReference>
<evidence type="ECO:0000256" key="31">
    <source>
        <dbReference type="ARBA" id="ARBA00042031"/>
    </source>
</evidence>
<dbReference type="UniPathway" id="UPA00659"/>
<dbReference type="InterPro" id="IPR006108">
    <property type="entry name" value="3HC_DH_C"/>
</dbReference>
<evidence type="ECO:0000256" key="34">
    <source>
        <dbReference type="ARBA" id="ARBA00048911"/>
    </source>
</evidence>
<dbReference type="GeneID" id="20245533"/>
<evidence type="ECO:0000256" key="26">
    <source>
        <dbReference type="ARBA" id="ARBA00036570"/>
    </source>
</evidence>
<gene>
    <name evidence="39" type="ORF">LOTGIDRAFT_202473</name>
</gene>
<dbReference type="InterPro" id="IPR008927">
    <property type="entry name" value="6-PGluconate_DH-like_C_sf"/>
</dbReference>
<evidence type="ECO:0000256" key="18">
    <source>
        <dbReference type="ARBA" id="ARBA00035863"/>
    </source>
</evidence>
<comment type="catalytic activity">
    <reaction evidence="22">
        <text>(3Z)-hexenoyl-CoA = (2E)-hexenoyl-CoA</text>
        <dbReference type="Rhea" id="RHEA:45748"/>
        <dbReference type="ChEBI" id="CHEBI:62077"/>
        <dbReference type="ChEBI" id="CHEBI:85415"/>
    </reaction>
    <physiologicalReaction direction="left-to-right" evidence="22">
        <dbReference type="Rhea" id="RHEA:45749"/>
    </physiologicalReaction>
</comment>
<evidence type="ECO:0000259" key="38">
    <source>
        <dbReference type="Pfam" id="PF02737"/>
    </source>
</evidence>
<evidence type="ECO:0000256" key="15">
    <source>
        <dbReference type="ARBA" id="ARBA00023239"/>
    </source>
</evidence>
<evidence type="ECO:0000256" key="6">
    <source>
        <dbReference type="ARBA" id="ARBA00012064"/>
    </source>
</evidence>
<dbReference type="GO" id="GO:0005777">
    <property type="term" value="C:peroxisome"/>
    <property type="evidence" value="ECO:0007669"/>
    <property type="project" value="UniProtKB-SubCell"/>
</dbReference>
<comment type="catalytic activity">
    <reaction evidence="24">
        <text>(3S)-hydroxyhexanoyl-CoA = (2E)-hexenoyl-CoA + H2O</text>
        <dbReference type="Rhea" id="RHEA:30547"/>
        <dbReference type="ChEBI" id="CHEBI:15377"/>
        <dbReference type="ChEBI" id="CHEBI:62075"/>
        <dbReference type="ChEBI" id="CHEBI:62077"/>
    </reaction>
    <physiologicalReaction direction="right-to-left" evidence="24">
        <dbReference type="Rhea" id="RHEA:30549"/>
    </physiologicalReaction>
</comment>
<dbReference type="SUPFAM" id="SSF51735">
    <property type="entry name" value="NAD(P)-binding Rossmann-fold domains"/>
    <property type="match status" value="1"/>
</dbReference>
<proteinExistence type="inferred from homology"/>
<keyword evidence="14" id="KW-0413">Isomerase</keyword>
<evidence type="ECO:0000256" key="25">
    <source>
        <dbReference type="ARBA" id="ARBA00036472"/>
    </source>
</evidence>
<keyword evidence="10" id="KW-0560">Oxidoreductase</keyword>
<comment type="catalytic activity">
    <reaction evidence="23">
        <text>(3E)-hexenoyl-CoA = (2E)-hexenoyl-CoA</text>
        <dbReference type="Rhea" id="RHEA:45736"/>
        <dbReference type="ChEBI" id="CHEBI:62077"/>
        <dbReference type="ChEBI" id="CHEBI:84790"/>
    </reaction>
    <physiologicalReaction direction="left-to-right" evidence="23">
        <dbReference type="Rhea" id="RHEA:45737"/>
    </physiologicalReaction>
</comment>
<comment type="catalytic activity">
    <reaction evidence="28">
        <text>(2E)-hexadecenedioyl-CoA + H2O = (3S)-hydroxyhexadecanedioyl-CoA</text>
        <dbReference type="Rhea" id="RHEA:40259"/>
        <dbReference type="ChEBI" id="CHEBI:15377"/>
        <dbReference type="ChEBI" id="CHEBI:77075"/>
        <dbReference type="ChEBI" id="CHEBI:77080"/>
    </reaction>
    <physiologicalReaction direction="left-to-right" evidence="28">
        <dbReference type="Rhea" id="RHEA:40260"/>
    </physiologicalReaction>
</comment>
<keyword evidence="9" id="KW-0276">Fatty acid metabolism</keyword>
<dbReference type="OMA" id="YNGAAMG"/>
<evidence type="ECO:0000256" key="2">
    <source>
        <dbReference type="ARBA" id="ARBA00004275"/>
    </source>
</evidence>
<protein>
    <recommendedName>
        <fullName evidence="30">Peroxisomal bifunctional enzyme</fullName>
        <ecNumber evidence="8">1.1.1.35</ecNumber>
        <ecNumber evidence="7">4.2.1.17</ecNumber>
        <ecNumber evidence="6">5.3.3.8</ecNumber>
    </recommendedName>
    <alternativeName>
        <fullName evidence="31">Multifunctional enzyme 1</fullName>
    </alternativeName>
</protein>
<comment type="subunit">
    <text evidence="5">Monomer.</text>
</comment>
<evidence type="ECO:0000256" key="27">
    <source>
        <dbReference type="ARBA" id="ARBA00036656"/>
    </source>
</evidence>
<dbReference type="EMBL" id="KB201785">
    <property type="protein sequence ID" value="ESO94639.1"/>
    <property type="molecule type" value="Genomic_DNA"/>
</dbReference>
<evidence type="ECO:0000313" key="39">
    <source>
        <dbReference type="EMBL" id="ESO94639.1"/>
    </source>
</evidence>
<dbReference type="EC" id="1.1.1.35" evidence="8"/>
<evidence type="ECO:0000256" key="12">
    <source>
        <dbReference type="ARBA" id="ARBA00023098"/>
    </source>
</evidence>
<dbReference type="STRING" id="225164.V4BZQ5"/>
<evidence type="ECO:0000256" key="16">
    <source>
        <dbReference type="ARBA" id="ARBA00023268"/>
    </source>
</evidence>
<dbReference type="GO" id="GO:0004300">
    <property type="term" value="F:enoyl-CoA hydratase activity"/>
    <property type="evidence" value="ECO:0007669"/>
    <property type="project" value="UniProtKB-EC"/>
</dbReference>
<reference evidence="39 40" key="1">
    <citation type="journal article" date="2013" name="Nature">
        <title>Insights into bilaterian evolution from three spiralian genomes.</title>
        <authorList>
            <person name="Simakov O."/>
            <person name="Marletaz F."/>
            <person name="Cho S.J."/>
            <person name="Edsinger-Gonzales E."/>
            <person name="Havlak P."/>
            <person name="Hellsten U."/>
            <person name="Kuo D.H."/>
            <person name="Larsson T."/>
            <person name="Lv J."/>
            <person name="Arendt D."/>
            <person name="Savage R."/>
            <person name="Osoegawa K."/>
            <person name="de Jong P."/>
            <person name="Grimwood J."/>
            <person name="Chapman J.A."/>
            <person name="Shapiro H."/>
            <person name="Aerts A."/>
            <person name="Otillar R.P."/>
            <person name="Terry A.Y."/>
            <person name="Boore J.L."/>
            <person name="Grigoriev I.V."/>
            <person name="Lindberg D.R."/>
            <person name="Seaver E.C."/>
            <person name="Weisblat D.A."/>
            <person name="Putnam N.H."/>
            <person name="Rokhsar D.S."/>
        </authorList>
    </citation>
    <scope>NUCLEOTIDE SEQUENCE [LARGE SCALE GENOMIC DNA]</scope>
</reference>
<evidence type="ECO:0000256" key="36">
    <source>
        <dbReference type="RuleBase" id="RU003707"/>
    </source>
</evidence>
<dbReference type="CTD" id="20245533"/>
<dbReference type="Gene3D" id="1.10.1040.50">
    <property type="match status" value="1"/>
</dbReference>
<comment type="pathway">
    <text evidence="3">Lipid metabolism; fatty acid beta-oxidation.</text>
</comment>
<dbReference type="KEGG" id="lgi:LOTGIDRAFT_202473"/>
<comment type="catalytic activity">
    <reaction evidence="33">
        <text>(3S)-hydroxydecanoyl-CoA + NAD(+) = 3-oxodecanoyl-CoA + NADH + H(+)</text>
        <dbReference type="Rhea" id="RHEA:31187"/>
        <dbReference type="ChEBI" id="CHEBI:15378"/>
        <dbReference type="ChEBI" id="CHEBI:57540"/>
        <dbReference type="ChEBI" id="CHEBI:57945"/>
        <dbReference type="ChEBI" id="CHEBI:62548"/>
        <dbReference type="ChEBI" id="CHEBI:62616"/>
    </reaction>
    <physiologicalReaction direction="left-to-right" evidence="33">
        <dbReference type="Rhea" id="RHEA:31188"/>
    </physiologicalReaction>
</comment>
<dbReference type="FunFam" id="1.10.1040.50:FF:000006">
    <property type="entry name" value="Peroxisomal bifunctional enzyme"/>
    <property type="match status" value="1"/>
</dbReference>
<evidence type="ECO:0000256" key="10">
    <source>
        <dbReference type="ARBA" id="ARBA00023002"/>
    </source>
</evidence>
<feature type="domain" description="3-hydroxyacyl-CoA dehydrogenase NAD binding" evidence="38">
    <location>
        <begin position="302"/>
        <end position="479"/>
    </location>
</feature>
<evidence type="ECO:0000256" key="14">
    <source>
        <dbReference type="ARBA" id="ARBA00023235"/>
    </source>
</evidence>
<feature type="domain" description="3-hydroxyacyl-CoA dehydrogenase C-terminal" evidence="37">
    <location>
        <begin position="622"/>
        <end position="709"/>
    </location>
</feature>
<dbReference type="EC" id="5.3.3.8" evidence="6"/>
<evidence type="ECO:0000256" key="30">
    <source>
        <dbReference type="ARBA" id="ARBA00039632"/>
    </source>
</evidence>
<comment type="catalytic activity">
    <reaction evidence="32">
        <text>(3S)-hydroxyhexadecanoyl-CoA + NAD(+) = 3-oxohexadecanoyl-CoA + NADH + H(+)</text>
        <dbReference type="Rhea" id="RHEA:31159"/>
        <dbReference type="ChEBI" id="CHEBI:15378"/>
        <dbReference type="ChEBI" id="CHEBI:57349"/>
        <dbReference type="ChEBI" id="CHEBI:57540"/>
        <dbReference type="ChEBI" id="CHEBI:57945"/>
        <dbReference type="ChEBI" id="CHEBI:62613"/>
    </reaction>
    <physiologicalReaction direction="left-to-right" evidence="32">
        <dbReference type="Rhea" id="RHEA:31160"/>
    </physiologicalReaction>
</comment>
<evidence type="ECO:0000256" key="9">
    <source>
        <dbReference type="ARBA" id="ARBA00022832"/>
    </source>
</evidence>
<comment type="subcellular location">
    <subcellularLocation>
        <location evidence="2">Peroxisome</location>
    </subcellularLocation>
</comment>
<comment type="catalytic activity">
    <reaction evidence="34">
        <text>a (3S)-3-hydroxyacyl-CoA + NAD(+) = a 3-oxoacyl-CoA + NADH + H(+)</text>
        <dbReference type="Rhea" id="RHEA:22432"/>
        <dbReference type="ChEBI" id="CHEBI:15378"/>
        <dbReference type="ChEBI" id="CHEBI:57318"/>
        <dbReference type="ChEBI" id="CHEBI:57540"/>
        <dbReference type="ChEBI" id="CHEBI:57945"/>
        <dbReference type="ChEBI" id="CHEBI:90726"/>
        <dbReference type="EC" id="1.1.1.35"/>
    </reaction>
    <physiologicalReaction direction="left-to-right" evidence="34">
        <dbReference type="Rhea" id="RHEA:22433"/>
    </physiologicalReaction>
</comment>
<dbReference type="SUPFAM" id="SSF48179">
    <property type="entry name" value="6-phosphogluconate dehydrogenase C-terminal domain-like"/>
    <property type="match status" value="2"/>
</dbReference>
<dbReference type="InterPro" id="IPR001753">
    <property type="entry name" value="Enoyl-CoA_hydra/iso"/>
</dbReference>
<comment type="catalytic activity">
    <reaction evidence="20">
        <text>a (3E)-enoyl-CoA = a 4-saturated (2E)-enoyl-CoA</text>
        <dbReference type="Rhea" id="RHEA:45228"/>
        <dbReference type="ChEBI" id="CHEBI:58521"/>
        <dbReference type="ChEBI" id="CHEBI:85097"/>
        <dbReference type="EC" id="5.3.3.8"/>
    </reaction>
    <physiologicalReaction direction="left-to-right" evidence="20">
        <dbReference type="Rhea" id="RHEA:45229"/>
    </physiologicalReaction>
</comment>
<keyword evidence="11" id="KW-0520">NAD</keyword>
<comment type="catalytic activity">
    <reaction evidence="1">
        <text>(3S)-hydroxyhexadecanoyl-CoA = (2E)-hexadecenoyl-CoA + H2O</text>
        <dbReference type="Rhea" id="RHEA:31163"/>
        <dbReference type="ChEBI" id="CHEBI:15377"/>
        <dbReference type="ChEBI" id="CHEBI:61526"/>
        <dbReference type="ChEBI" id="CHEBI:62613"/>
    </reaction>
    <physiologicalReaction direction="right-to-left" evidence="1">
        <dbReference type="Rhea" id="RHEA:31165"/>
    </physiologicalReaction>
</comment>
<evidence type="ECO:0000256" key="33">
    <source>
        <dbReference type="ARBA" id="ARBA00048361"/>
    </source>
</evidence>
<comment type="catalytic activity">
    <reaction evidence="26">
        <text>(3E,5Z)-tetradecadienoyl-CoA = (2E,5Z)-tetradecadienoyl-CoA</text>
        <dbReference type="Rhea" id="RHEA:47464"/>
        <dbReference type="ChEBI" id="CHEBI:71586"/>
        <dbReference type="ChEBI" id="CHEBI:87701"/>
    </reaction>
    <physiologicalReaction direction="right-to-left" evidence="26">
        <dbReference type="Rhea" id="RHEA:47466"/>
    </physiologicalReaction>
</comment>
<evidence type="ECO:0000256" key="1">
    <source>
        <dbReference type="ARBA" id="ARBA00000469"/>
    </source>
</evidence>
<dbReference type="InterPro" id="IPR036291">
    <property type="entry name" value="NAD(P)-bd_dom_sf"/>
</dbReference>
<dbReference type="Pfam" id="PF00378">
    <property type="entry name" value="ECH_1"/>
    <property type="match status" value="1"/>
</dbReference>
<evidence type="ECO:0000256" key="23">
    <source>
        <dbReference type="ARBA" id="ARBA00036353"/>
    </source>
</evidence>
<dbReference type="InterPro" id="IPR006176">
    <property type="entry name" value="3-OHacyl-CoA_DH_NAD-bd"/>
</dbReference>
<keyword evidence="16" id="KW-0511">Multifunctional enzyme</keyword>
<keyword evidence="13" id="KW-0576">Peroxisome</keyword>
<evidence type="ECO:0000256" key="8">
    <source>
        <dbReference type="ARBA" id="ARBA00013000"/>
    </source>
</evidence>
<evidence type="ECO:0000256" key="28">
    <source>
        <dbReference type="ARBA" id="ARBA00036989"/>
    </source>
</evidence>
<dbReference type="Proteomes" id="UP000030746">
    <property type="component" value="Unassembled WGS sequence"/>
</dbReference>
<dbReference type="HOGENOM" id="CLU_009834_16_3_1"/>
<sequence length="728" mass="80666">MAEYKEIDSVAVIELKNPPANALSKALVTGLNNGVKRAIDNPRIKSIVLIGNGQHFSAGADITEFPRVADVTSKQGVSLLTVGDVIESCNKPVVSAIHGVCFGGGLEIALFSHYRLAVQSAKLGFPEVSLGILPGANGTQRLPRVVGFEVAMDMIVSGKPVSAPQALQYGILDKIVDGDLLTAAVQFAKTLNTVPHDRRLKNVPVPNSENANKHFEEKLAKIKQKQRGYIAPINCLKAVKASVDLPYSEGVTKEFQLFMELMSSAQARGQQYSFFSERAATKWYLSASKNYKVSKDIPVKTAGVIGAGTMGSGIAVSLLTSGIPVILVEQDSKNLERGIELIKSILQGGVKLKRMTQSQMNQILQILQPTTKIEDLQSVDLIIEAVFENLKLKQELFSKLDKICKRDTVLCSNTSTLDIDKIAKSTSRPEKVVGTHFFAPAHIMPLLENVYGNHTSAETIATVMKLSKKIRKIPVLVKTCHGFVANRTFFEYSQELRFVVEEGLLPNEVDDILEDFGMPMGVFKVNDLSGIDVGWRIRQEQAIANGFNLTTNTRYINGERYCAIADKIFQAGRYGRKTGKGWYQYDKPGGRVAMVDPNVNNIILNHCKELGLTRRKISTQEVIERCMFAAINEGFRCLEDGIASKPEEIDTIWLHGFGFPRYRGGPMFYASQVGLRKVYERIKYYQKHFPETSHWIASEMLQRIAESGRNVPISEWTKFNPTPTSSRL</sequence>
<dbReference type="OrthoDB" id="2018133at2759"/>
<dbReference type="InterPro" id="IPR029045">
    <property type="entry name" value="ClpP/crotonase-like_dom_sf"/>
</dbReference>
<evidence type="ECO:0000256" key="20">
    <source>
        <dbReference type="ARBA" id="ARBA00035949"/>
    </source>
</evidence>
<evidence type="ECO:0000256" key="32">
    <source>
        <dbReference type="ARBA" id="ARBA00047613"/>
    </source>
</evidence>
<dbReference type="AlphaFoldDB" id="V4BZQ5"/>
<evidence type="ECO:0000256" key="5">
    <source>
        <dbReference type="ARBA" id="ARBA00011245"/>
    </source>
</evidence>
<name>V4BZQ5_LOTGI</name>
<dbReference type="InterPro" id="IPR018376">
    <property type="entry name" value="Enoyl-CoA_hyd/isom_CS"/>
</dbReference>
<dbReference type="PANTHER" id="PTHR23309">
    <property type="entry name" value="3-HYDROXYACYL-COA DEHYROGENASE"/>
    <property type="match status" value="1"/>
</dbReference>
<accession>V4BZQ5</accession>
<comment type="similarity">
    <text evidence="4">In the N-terminal section; belongs to the enoyl-CoA hydratase/isomerase family.</text>
</comment>
<evidence type="ECO:0000256" key="4">
    <source>
        <dbReference type="ARBA" id="ARBA00008750"/>
    </source>
</evidence>
<comment type="similarity">
    <text evidence="36">Belongs to the enoyl-CoA hydratase/isomerase family.</text>
</comment>
<dbReference type="Gene3D" id="3.90.226.10">
    <property type="entry name" value="2-enoyl-CoA Hydratase, Chain A, domain 1"/>
    <property type="match status" value="1"/>
</dbReference>
<evidence type="ECO:0000256" key="17">
    <source>
        <dbReference type="ARBA" id="ARBA00035760"/>
    </source>
</evidence>